<dbReference type="AlphaFoldDB" id="J9DR56"/>
<dbReference type="Proteomes" id="UP000003163">
    <property type="component" value="Unassembled WGS sequence"/>
</dbReference>
<dbReference type="VEuPathDB" id="MicrosporidiaDB:EDEG_01885"/>
<proteinExistence type="predicted"/>
<protein>
    <submittedName>
        <fullName evidence="1">Uncharacterized protein</fullName>
    </submittedName>
</protein>
<gene>
    <name evidence="1" type="ORF">EDEG_01885</name>
</gene>
<dbReference type="EMBL" id="AFBI03000029">
    <property type="protein sequence ID" value="EJW03827.1"/>
    <property type="molecule type" value="Genomic_DNA"/>
</dbReference>
<keyword evidence="2" id="KW-1185">Reference proteome</keyword>
<dbReference type="HOGENOM" id="CLU_1686539_0_0_1"/>
<sequence length="156" mass="17870">MIKEIPKTIISEKPIIITKTETIKETVIPTELKTKEATQDPKIIEPIEVIPLENMPNQAKPQKIEPSVVLQPISESKKDPKIKDLKKLDDLIKLPKTNETSALKVTPPIKKRKNFKNINFDDTNEAVDTADSILRGEQFDDDFFSKFEKSLSLRRF</sequence>
<reference evidence="1 2" key="1">
    <citation type="submission" date="2011-08" db="EMBL/GenBank/DDBJ databases">
        <authorList>
            <person name="Liu Z.J."/>
            <person name="Shi F.L."/>
            <person name="Lu J.Q."/>
            <person name="Li M."/>
            <person name="Wang Z.L."/>
        </authorList>
    </citation>
    <scope>NUCLEOTIDE SEQUENCE [LARGE SCALE GENOMIC DNA]</scope>
    <source>
        <strain evidence="1 2">USNM 41457</strain>
    </source>
</reference>
<comment type="caution">
    <text evidence="1">The sequence shown here is derived from an EMBL/GenBank/DDBJ whole genome shotgun (WGS) entry which is preliminary data.</text>
</comment>
<evidence type="ECO:0000313" key="1">
    <source>
        <dbReference type="EMBL" id="EJW03827.1"/>
    </source>
</evidence>
<name>J9DR56_EDHAE</name>
<organism evidence="1 2">
    <name type="scientific">Edhazardia aedis (strain USNM 41457)</name>
    <name type="common">Microsporidian parasite</name>
    <dbReference type="NCBI Taxonomy" id="1003232"/>
    <lineage>
        <taxon>Eukaryota</taxon>
        <taxon>Fungi</taxon>
        <taxon>Fungi incertae sedis</taxon>
        <taxon>Microsporidia</taxon>
        <taxon>Edhazardia</taxon>
    </lineage>
</organism>
<reference evidence="2" key="2">
    <citation type="submission" date="2015-07" db="EMBL/GenBank/DDBJ databases">
        <title>Contrasting host-pathogen interactions and genome evolution in two generalist and specialist microsporidian pathogens of mosquitoes.</title>
        <authorList>
            <consortium name="The Broad Institute Genomics Platform"/>
            <consortium name="The Broad Institute Genome Sequencing Center for Infectious Disease"/>
            <person name="Cuomo C.A."/>
            <person name="Sanscrainte N.D."/>
            <person name="Goldberg J.M."/>
            <person name="Heiman D."/>
            <person name="Young S."/>
            <person name="Zeng Q."/>
            <person name="Becnel J.J."/>
            <person name="Birren B.W."/>
        </authorList>
    </citation>
    <scope>NUCLEOTIDE SEQUENCE [LARGE SCALE GENOMIC DNA]</scope>
    <source>
        <strain evidence="2">USNM 41457</strain>
    </source>
</reference>
<dbReference type="InParanoid" id="J9DR56"/>
<evidence type="ECO:0000313" key="2">
    <source>
        <dbReference type="Proteomes" id="UP000003163"/>
    </source>
</evidence>
<accession>J9DR56</accession>